<dbReference type="Proteomes" id="UP000814176">
    <property type="component" value="Unassembled WGS sequence"/>
</dbReference>
<name>A0ABQ8KRB9_9APHY</name>
<organism evidence="12 13">
    <name type="scientific">Rhodofomes roseus</name>
    <dbReference type="NCBI Taxonomy" id="34475"/>
    <lineage>
        <taxon>Eukaryota</taxon>
        <taxon>Fungi</taxon>
        <taxon>Dikarya</taxon>
        <taxon>Basidiomycota</taxon>
        <taxon>Agaricomycotina</taxon>
        <taxon>Agaricomycetes</taxon>
        <taxon>Polyporales</taxon>
        <taxon>Rhodofomes</taxon>
    </lineage>
</organism>
<keyword evidence="8" id="KW-0804">Transcription</keyword>
<evidence type="ECO:0000256" key="7">
    <source>
        <dbReference type="ARBA" id="ARBA00023015"/>
    </source>
</evidence>
<dbReference type="EMBL" id="JADCUA010000004">
    <property type="protein sequence ID" value="KAH9841085.1"/>
    <property type="molecule type" value="Genomic_DNA"/>
</dbReference>
<keyword evidence="13" id="KW-1185">Reference proteome</keyword>
<keyword evidence="4" id="KW-0479">Metal-binding</keyword>
<dbReference type="PROSITE" id="PS50089">
    <property type="entry name" value="ZF_RING_2"/>
    <property type="match status" value="1"/>
</dbReference>
<dbReference type="SUPFAM" id="SSF57850">
    <property type="entry name" value="RING/U-box"/>
    <property type="match status" value="1"/>
</dbReference>
<evidence type="ECO:0000256" key="5">
    <source>
        <dbReference type="ARBA" id="ARBA00022771"/>
    </source>
</evidence>
<comment type="caution">
    <text evidence="12">The sequence shown here is derived from an EMBL/GenBank/DDBJ whole genome shotgun (WGS) entry which is preliminary data.</text>
</comment>
<keyword evidence="3" id="KW-0808">Transferase</keyword>
<dbReference type="PANTHER" id="PTHR46077">
    <property type="entry name" value="E3 UBIQUITIN-PROTEIN LIGASE TOPORS"/>
    <property type="match status" value="1"/>
</dbReference>
<proteinExistence type="predicted"/>
<protein>
    <recommendedName>
        <fullName evidence="2">RING-type E3 ubiquitin transferase</fullName>
        <ecNumber evidence="2">2.3.2.27</ecNumber>
    </recommendedName>
</protein>
<accession>A0ABQ8KRB9</accession>
<evidence type="ECO:0000256" key="8">
    <source>
        <dbReference type="ARBA" id="ARBA00023163"/>
    </source>
</evidence>
<gene>
    <name evidence="12" type="ORF">C8Q71DRAFT_743344</name>
</gene>
<evidence type="ECO:0000256" key="2">
    <source>
        <dbReference type="ARBA" id="ARBA00012483"/>
    </source>
</evidence>
<sequence length="696" mass="77211">MASRRIGSPPTKRVKLEPPSPSRSPSVVEISPPGGGTGPNEPADETVDEEHCSICLQPFADRTVVPTCSHEFCFECLLIWTDQSRRCPLCAQSIGDYLIHHTRSRYDYQKHYLTPLRASPRPQRAAVVAQQDARRRARTRREREWGRRQREAQEEADELERAMEKRRWIYRHHLYAKHVASNPYTRYRPFPTPAQFSASQDLISRATVFLRRELRVWVGLDVEFLTTFTLSLMKSLDIRSEPAVRLLAEFLDMDSGGEHVNAEHFAHELYSYLRSPYRDLARYDEVVQYDVPPDVPPPSLPQRSRRWRSRSRSVSISRSRSSPSSSPRGASRRPRSPSPLSPRSNGPSHAASAPLSPRPPDSSSASRSRNGGSWPLEQTNHAERRRNRLNDNAVRSNHGSRTAESSTTWQRRRRSPSPRGTHSALKGKERLIESTDGGTTARGEYCNRDAAGGSREQESQSPAPRRMKVDEQHNAAGRSRAGSPVSPTRHSRPALPSSDQGVSSDDKKRQIDTAAHGTGDAARRERSEPTDRPVSSGQDVRRNAPVRLRTRNLLESVQAHLSIHPGSSHALDKPGTLSSLHVTSRGAGGAAKRNEALNPARADRPSLLERLSNTASASPLEEIVRTAADTSGDSPQHDVAVRSPSVVPTQLQASVAATGAEARRSAFDGSSVGMPSARTEFTLMTMLPRRSCAISN</sequence>
<feature type="compositionally biased region" description="Low complexity" evidence="10">
    <location>
        <begin position="341"/>
        <end position="369"/>
    </location>
</feature>
<evidence type="ECO:0000256" key="1">
    <source>
        <dbReference type="ARBA" id="ARBA00000900"/>
    </source>
</evidence>
<feature type="region of interest" description="Disordered" evidence="10">
    <location>
        <begin position="121"/>
        <end position="156"/>
    </location>
</feature>
<dbReference type="InterPro" id="IPR013083">
    <property type="entry name" value="Znf_RING/FYVE/PHD"/>
</dbReference>
<feature type="compositionally biased region" description="Low complexity" evidence="10">
    <location>
        <begin position="23"/>
        <end position="32"/>
    </location>
</feature>
<feature type="compositionally biased region" description="Polar residues" evidence="10">
    <location>
        <begin position="393"/>
        <end position="409"/>
    </location>
</feature>
<feature type="compositionally biased region" description="Low complexity" evidence="10">
    <location>
        <begin position="312"/>
        <end position="329"/>
    </location>
</feature>
<keyword evidence="5 9" id="KW-0863">Zinc-finger</keyword>
<dbReference type="SMART" id="SM00184">
    <property type="entry name" value="RING"/>
    <property type="match status" value="1"/>
</dbReference>
<evidence type="ECO:0000259" key="11">
    <source>
        <dbReference type="PROSITE" id="PS50089"/>
    </source>
</evidence>
<feature type="compositionally biased region" description="Basic and acidic residues" evidence="10">
    <location>
        <begin position="521"/>
        <end position="531"/>
    </location>
</feature>
<dbReference type="InterPro" id="IPR001841">
    <property type="entry name" value="Znf_RING"/>
</dbReference>
<evidence type="ECO:0000256" key="9">
    <source>
        <dbReference type="PROSITE-ProRule" id="PRU00175"/>
    </source>
</evidence>
<evidence type="ECO:0000256" key="4">
    <source>
        <dbReference type="ARBA" id="ARBA00022723"/>
    </source>
</evidence>
<keyword evidence="7" id="KW-0805">Transcription regulation</keyword>
<evidence type="ECO:0000256" key="10">
    <source>
        <dbReference type="SAM" id="MobiDB-lite"/>
    </source>
</evidence>
<feature type="region of interest" description="Disordered" evidence="10">
    <location>
        <begin position="565"/>
        <end position="598"/>
    </location>
</feature>
<evidence type="ECO:0000313" key="12">
    <source>
        <dbReference type="EMBL" id="KAH9841085.1"/>
    </source>
</evidence>
<dbReference type="InterPro" id="IPR017907">
    <property type="entry name" value="Znf_RING_CS"/>
</dbReference>
<comment type="catalytic activity">
    <reaction evidence="1">
        <text>S-ubiquitinyl-[E2 ubiquitin-conjugating enzyme]-L-cysteine + [acceptor protein]-L-lysine = [E2 ubiquitin-conjugating enzyme]-L-cysteine + N(6)-ubiquitinyl-[acceptor protein]-L-lysine.</text>
        <dbReference type="EC" id="2.3.2.27"/>
    </reaction>
</comment>
<feature type="region of interest" description="Disordered" evidence="10">
    <location>
        <begin position="1"/>
        <end position="45"/>
    </location>
</feature>
<feature type="region of interest" description="Disordered" evidence="10">
    <location>
        <begin position="289"/>
        <end position="547"/>
    </location>
</feature>
<dbReference type="Gene3D" id="3.30.40.10">
    <property type="entry name" value="Zinc/RING finger domain, C3HC4 (zinc finger)"/>
    <property type="match status" value="1"/>
</dbReference>
<feature type="compositionally biased region" description="Basic and acidic residues" evidence="10">
    <location>
        <begin position="141"/>
        <end position="156"/>
    </location>
</feature>
<feature type="compositionally biased region" description="Low complexity" evidence="10">
    <location>
        <begin position="121"/>
        <end position="131"/>
    </location>
</feature>
<evidence type="ECO:0000313" key="13">
    <source>
        <dbReference type="Proteomes" id="UP000814176"/>
    </source>
</evidence>
<feature type="domain" description="RING-type" evidence="11">
    <location>
        <begin position="52"/>
        <end position="90"/>
    </location>
</feature>
<evidence type="ECO:0000256" key="3">
    <source>
        <dbReference type="ARBA" id="ARBA00022679"/>
    </source>
</evidence>
<dbReference type="GeneID" id="72003615"/>
<dbReference type="EC" id="2.3.2.27" evidence="2"/>
<keyword evidence="6" id="KW-0862">Zinc</keyword>
<dbReference type="Pfam" id="PF13639">
    <property type="entry name" value="zf-RING_2"/>
    <property type="match status" value="1"/>
</dbReference>
<dbReference type="PROSITE" id="PS00518">
    <property type="entry name" value="ZF_RING_1"/>
    <property type="match status" value="1"/>
</dbReference>
<dbReference type="RefSeq" id="XP_047782551.1">
    <property type="nucleotide sequence ID" value="XM_047922883.1"/>
</dbReference>
<dbReference type="PANTHER" id="PTHR46077:SF1">
    <property type="entry name" value="TOP1 BINDING ARGININE_SERINE RICH PROTEIN, E3 UBIQUITIN LIGASE"/>
    <property type="match status" value="1"/>
</dbReference>
<evidence type="ECO:0000256" key="6">
    <source>
        <dbReference type="ARBA" id="ARBA00022833"/>
    </source>
</evidence>
<reference evidence="12 13" key="1">
    <citation type="journal article" date="2021" name="Environ. Microbiol.">
        <title>Gene family expansions and transcriptome signatures uncover fungal adaptations to wood decay.</title>
        <authorList>
            <person name="Hage H."/>
            <person name="Miyauchi S."/>
            <person name="Viragh M."/>
            <person name="Drula E."/>
            <person name="Min B."/>
            <person name="Chaduli D."/>
            <person name="Navarro D."/>
            <person name="Favel A."/>
            <person name="Norest M."/>
            <person name="Lesage-Meessen L."/>
            <person name="Balint B."/>
            <person name="Merenyi Z."/>
            <person name="de Eugenio L."/>
            <person name="Morin E."/>
            <person name="Martinez A.T."/>
            <person name="Baldrian P."/>
            <person name="Stursova M."/>
            <person name="Martinez M.J."/>
            <person name="Novotny C."/>
            <person name="Magnuson J.K."/>
            <person name="Spatafora J.W."/>
            <person name="Maurice S."/>
            <person name="Pangilinan J."/>
            <person name="Andreopoulos W."/>
            <person name="LaButti K."/>
            <person name="Hundley H."/>
            <person name="Na H."/>
            <person name="Kuo A."/>
            <person name="Barry K."/>
            <person name="Lipzen A."/>
            <person name="Henrissat B."/>
            <person name="Riley R."/>
            <person name="Ahrendt S."/>
            <person name="Nagy L.G."/>
            <person name="Grigoriev I.V."/>
            <person name="Martin F."/>
            <person name="Rosso M.N."/>
        </authorList>
    </citation>
    <scope>NUCLEOTIDE SEQUENCE [LARGE SCALE GENOMIC DNA]</scope>
    <source>
        <strain evidence="12 13">CIRM-BRFM 1785</strain>
    </source>
</reference>